<dbReference type="SMART" id="SM00354">
    <property type="entry name" value="HTH_LACI"/>
    <property type="match status" value="1"/>
</dbReference>
<dbReference type="InterPro" id="IPR028082">
    <property type="entry name" value="Peripla_BP_I"/>
</dbReference>
<dbReference type="PROSITE" id="PS50932">
    <property type="entry name" value="HTH_LACI_2"/>
    <property type="match status" value="1"/>
</dbReference>
<gene>
    <name evidence="5" type="ORF">SAMN05216352_11241</name>
</gene>
<dbReference type="RefSeq" id="WP_091587040.1">
    <property type="nucleotide sequence ID" value="NZ_FNDU01000012.1"/>
</dbReference>
<evidence type="ECO:0000259" key="4">
    <source>
        <dbReference type="PROSITE" id="PS50932"/>
    </source>
</evidence>
<dbReference type="EMBL" id="FNDU01000012">
    <property type="protein sequence ID" value="SDI80090.1"/>
    <property type="molecule type" value="Genomic_DNA"/>
</dbReference>
<dbReference type="InterPro" id="IPR010982">
    <property type="entry name" value="Lambda_DNA-bd_dom_sf"/>
</dbReference>
<dbReference type="Pfam" id="PF00532">
    <property type="entry name" value="Peripla_BP_1"/>
    <property type="match status" value="1"/>
</dbReference>
<dbReference type="STRING" id="930129.SAMN05216352_11241"/>
<protein>
    <submittedName>
        <fullName evidence="5">Transcriptional regulator, LacI family</fullName>
    </submittedName>
</protein>
<reference evidence="5 6" key="1">
    <citation type="submission" date="2016-10" db="EMBL/GenBank/DDBJ databases">
        <authorList>
            <person name="de Groot N.N."/>
        </authorList>
    </citation>
    <scope>NUCLEOTIDE SEQUENCE [LARGE SCALE GENOMIC DNA]</scope>
    <source>
        <strain evidence="6">P4B,CCM 7963,CECT 7998,DSM 25260,IBRC-M 10614,KCTC 13821</strain>
    </source>
</reference>
<dbReference type="PROSITE" id="PS00356">
    <property type="entry name" value="HTH_LACI_1"/>
    <property type="match status" value="1"/>
</dbReference>
<dbReference type="CDD" id="cd06286">
    <property type="entry name" value="PBP1_CcpB-like"/>
    <property type="match status" value="1"/>
</dbReference>
<dbReference type="SUPFAM" id="SSF53822">
    <property type="entry name" value="Periplasmic binding protein-like I"/>
    <property type="match status" value="1"/>
</dbReference>
<evidence type="ECO:0000313" key="6">
    <source>
        <dbReference type="Proteomes" id="UP000199017"/>
    </source>
</evidence>
<accession>A0A1G8NKQ1</accession>
<dbReference type="CDD" id="cd01392">
    <property type="entry name" value="HTH_LacI"/>
    <property type="match status" value="1"/>
</dbReference>
<dbReference type="OrthoDB" id="9788209at2"/>
<dbReference type="PANTHER" id="PTHR30146">
    <property type="entry name" value="LACI-RELATED TRANSCRIPTIONAL REPRESSOR"/>
    <property type="match status" value="1"/>
</dbReference>
<dbReference type="Gene3D" id="1.10.260.40">
    <property type="entry name" value="lambda repressor-like DNA-binding domains"/>
    <property type="match status" value="1"/>
</dbReference>
<keyword evidence="6" id="KW-1185">Reference proteome</keyword>
<dbReference type="PANTHER" id="PTHR30146:SF136">
    <property type="entry name" value="NTD BIOSYNTHESIS OPERON REGULATOR NTDR"/>
    <property type="match status" value="1"/>
</dbReference>
<dbReference type="SUPFAM" id="SSF47413">
    <property type="entry name" value="lambda repressor-like DNA-binding domains"/>
    <property type="match status" value="1"/>
</dbReference>
<dbReference type="InterPro" id="IPR001761">
    <property type="entry name" value="Peripla_BP/Lac1_sug-bd_dom"/>
</dbReference>
<keyword evidence="3" id="KW-0804">Transcription</keyword>
<keyword evidence="1" id="KW-0805">Transcription regulation</keyword>
<dbReference type="GO" id="GO:0000976">
    <property type="term" value="F:transcription cis-regulatory region binding"/>
    <property type="evidence" value="ECO:0007669"/>
    <property type="project" value="TreeGrafter"/>
</dbReference>
<evidence type="ECO:0000256" key="1">
    <source>
        <dbReference type="ARBA" id="ARBA00023015"/>
    </source>
</evidence>
<organism evidence="5 6">
    <name type="scientific">Alteribacillus bidgolensis</name>
    <dbReference type="NCBI Taxonomy" id="930129"/>
    <lineage>
        <taxon>Bacteria</taxon>
        <taxon>Bacillati</taxon>
        <taxon>Bacillota</taxon>
        <taxon>Bacilli</taxon>
        <taxon>Bacillales</taxon>
        <taxon>Bacillaceae</taxon>
        <taxon>Alteribacillus</taxon>
    </lineage>
</organism>
<dbReference type="Gene3D" id="3.40.50.2300">
    <property type="match status" value="2"/>
</dbReference>
<name>A0A1G8NKQ1_9BACI</name>
<dbReference type="AlphaFoldDB" id="A0A1G8NKQ1"/>
<evidence type="ECO:0000256" key="2">
    <source>
        <dbReference type="ARBA" id="ARBA00023125"/>
    </source>
</evidence>
<sequence length="328" mass="37077">MVTIYDIARLSGVSKSTVSRVVSNHPYVSTETRNKVLKVMQEYNYVPNSLAKQFRQKQTKCIAILIPNLDHPYFSQLVRYISAACYKKGFKTVIHQTFSNKYTERDVYTQLQRNEFDAIILASFSLPEEAIARYTENNIIVACNEDYSGDYFDVFCLDEEEVTMKATSYLLNKGLSKLAFCSDNITSPLQQARLKGFILAHTKKGLHHTKDFVFNKISNIEDGIILGERIFKDRLEIEGIIAGSDFVAAGLISSAVKNHIEIPKQLSIIGFDNHPISLVTNPQISTICNHIQDMSNDLVNHIVNKINGIKKSPIKKVYNGEIINRNSS</sequence>
<proteinExistence type="predicted"/>
<dbReference type="Pfam" id="PF00356">
    <property type="entry name" value="LacI"/>
    <property type="match status" value="1"/>
</dbReference>
<keyword evidence="2" id="KW-0238">DNA-binding</keyword>
<dbReference type="PRINTS" id="PR00036">
    <property type="entry name" value="HTHLACI"/>
</dbReference>
<dbReference type="GO" id="GO:0003700">
    <property type="term" value="F:DNA-binding transcription factor activity"/>
    <property type="evidence" value="ECO:0007669"/>
    <property type="project" value="TreeGrafter"/>
</dbReference>
<feature type="domain" description="HTH lacI-type" evidence="4">
    <location>
        <begin position="2"/>
        <end position="56"/>
    </location>
</feature>
<evidence type="ECO:0000256" key="3">
    <source>
        <dbReference type="ARBA" id="ARBA00023163"/>
    </source>
</evidence>
<evidence type="ECO:0000313" key="5">
    <source>
        <dbReference type="EMBL" id="SDI80090.1"/>
    </source>
</evidence>
<dbReference type="Proteomes" id="UP000199017">
    <property type="component" value="Unassembled WGS sequence"/>
</dbReference>
<dbReference type="InterPro" id="IPR000843">
    <property type="entry name" value="HTH_LacI"/>
</dbReference>